<protein>
    <submittedName>
        <fullName evidence="1">Uncharacterized protein</fullName>
    </submittedName>
</protein>
<dbReference type="Proteomes" id="UP001147752">
    <property type="component" value="Unassembled WGS sequence"/>
</dbReference>
<dbReference type="EMBL" id="JAPZBT010000003">
    <property type="protein sequence ID" value="KAJ5365480.1"/>
    <property type="molecule type" value="Genomic_DNA"/>
</dbReference>
<dbReference type="AlphaFoldDB" id="A0A9W9RSB7"/>
<evidence type="ECO:0000313" key="2">
    <source>
        <dbReference type="Proteomes" id="UP001147752"/>
    </source>
</evidence>
<dbReference type="RefSeq" id="XP_056576947.1">
    <property type="nucleotide sequence ID" value="XM_056726096.1"/>
</dbReference>
<evidence type="ECO:0000313" key="1">
    <source>
        <dbReference type="EMBL" id="KAJ5365480.1"/>
    </source>
</evidence>
<gene>
    <name evidence="1" type="ORF">N7517_008366</name>
</gene>
<reference evidence="1" key="1">
    <citation type="submission" date="2022-12" db="EMBL/GenBank/DDBJ databases">
        <authorList>
            <person name="Petersen C."/>
        </authorList>
    </citation>
    <scope>NUCLEOTIDE SEQUENCE</scope>
    <source>
        <strain evidence="1">IBT 3081</strain>
    </source>
</reference>
<reference evidence="1" key="2">
    <citation type="journal article" date="2023" name="IMA Fungus">
        <title>Comparative genomic study of the Penicillium genus elucidates a diverse pangenome and 15 lateral gene transfer events.</title>
        <authorList>
            <person name="Petersen C."/>
            <person name="Sorensen T."/>
            <person name="Nielsen M.R."/>
            <person name="Sondergaard T.E."/>
            <person name="Sorensen J.L."/>
            <person name="Fitzpatrick D.A."/>
            <person name="Frisvad J.C."/>
            <person name="Nielsen K.L."/>
        </authorList>
    </citation>
    <scope>NUCLEOTIDE SEQUENCE</scope>
    <source>
        <strain evidence="1">IBT 3081</strain>
    </source>
</reference>
<organism evidence="1 2">
    <name type="scientific">Penicillium concentricum</name>
    <dbReference type="NCBI Taxonomy" id="293559"/>
    <lineage>
        <taxon>Eukaryota</taxon>
        <taxon>Fungi</taxon>
        <taxon>Dikarya</taxon>
        <taxon>Ascomycota</taxon>
        <taxon>Pezizomycotina</taxon>
        <taxon>Eurotiomycetes</taxon>
        <taxon>Eurotiomycetidae</taxon>
        <taxon>Eurotiales</taxon>
        <taxon>Aspergillaceae</taxon>
        <taxon>Penicillium</taxon>
    </lineage>
</organism>
<accession>A0A9W9RSB7</accession>
<sequence length="61" mass="6756">MQFKDRSCNIIDKDGKDGKTIHSFNAPDDSPIVEETRNVSVGNLCYIMLANVKFDKGHNAG</sequence>
<dbReference type="GeneID" id="81465279"/>
<comment type="caution">
    <text evidence="1">The sequence shown here is derived from an EMBL/GenBank/DDBJ whole genome shotgun (WGS) entry which is preliminary data.</text>
</comment>
<keyword evidence="2" id="KW-1185">Reference proteome</keyword>
<name>A0A9W9RSB7_9EURO</name>
<proteinExistence type="predicted"/>